<feature type="compositionally biased region" description="Low complexity" evidence="1">
    <location>
        <begin position="18"/>
        <end position="34"/>
    </location>
</feature>
<name>A0A6I9S8S5_ELAGV</name>
<feature type="region of interest" description="Disordered" evidence="1">
    <location>
        <begin position="1"/>
        <end position="92"/>
    </location>
</feature>
<dbReference type="Pfam" id="PF11255">
    <property type="entry name" value="DUF3054"/>
    <property type="match status" value="1"/>
</dbReference>
<feature type="transmembrane region" description="Helical" evidence="2">
    <location>
        <begin position="112"/>
        <end position="135"/>
    </location>
</feature>
<dbReference type="InterPro" id="IPR021414">
    <property type="entry name" value="DUF3054"/>
</dbReference>
<dbReference type="Proteomes" id="UP000504607">
    <property type="component" value="Chromosome 15"/>
</dbReference>
<feature type="compositionally biased region" description="Low complexity" evidence="1">
    <location>
        <begin position="67"/>
        <end position="78"/>
    </location>
</feature>
<protein>
    <submittedName>
        <fullName evidence="4">Uncharacterized protein LOC105058200</fullName>
    </submittedName>
</protein>
<keyword evidence="2" id="KW-0472">Membrane</keyword>
<feature type="transmembrane region" description="Helical" evidence="2">
    <location>
        <begin position="155"/>
        <end position="171"/>
    </location>
</feature>
<dbReference type="InParanoid" id="A0A6I9S8S5"/>
<dbReference type="RefSeq" id="XP_010939359.1">
    <property type="nucleotide sequence ID" value="XM_010941057.3"/>
</dbReference>
<feature type="compositionally biased region" description="Basic residues" evidence="1">
    <location>
        <begin position="40"/>
        <end position="53"/>
    </location>
</feature>
<evidence type="ECO:0000256" key="2">
    <source>
        <dbReference type="SAM" id="Phobius"/>
    </source>
</evidence>
<organism evidence="3 4">
    <name type="scientific">Elaeis guineensis var. tenera</name>
    <name type="common">Oil palm</name>
    <dbReference type="NCBI Taxonomy" id="51953"/>
    <lineage>
        <taxon>Eukaryota</taxon>
        <taxon>Viridiplantae</taxon>
        <taxon>Streptophyta</taxon>
        <taxon>Embryophyta</taxon>
        <taxon>Tracheophyta</taxon>
        <taxon>Spermatophyta</taxon>
        <taxon>Magnoliopsida</taxon>
        <taxon>Liliopsida</taxon>
        <taxon>Arecaceae</taxon>
        <taxon>Arecoideae</taxon>
        <taxon>Cocoseae</taxon>
        <taxon>Elaeidinae</taxon>
        <taxon>Elaeis</taxon>
    </lineage>
</organism>
<dbReference type="OrthoDB" id="2015146at2759"/>
<gene>
    <name evidence="4" type="primary">LOC105058200</name>
</gene>
<dbReference type="AlphaFoldDB" id="A0A6I9S8S5"/>
<feature type="transmembrane region" description="Helical" evidence="2">
    <location>
        <begin position="213"/>
        <end position="233"/>
    </location>
</feature>
<reference evidence="4" key="1">
    <citation type="submission" date="2025-08" db="UniProtKB">
        <authorList>
            <consortium name="RefSeq"/>
        </authorList>
    </citation>
    <scope>IDENTIFICATION</scope>
</reference>
<dbReference type="KEGG" id="egu:105058200"/>
<feature type="transmembrane region" description="Helical" evidence="2">
    <location>
        <begin position="183"/>
        <end position="201"/>
    </location>
</feature>
<keyword evidence="2" id="KW-0812">Transmembrane</keyword>
<evidence type="ECO:0000313" key="4">
    <source>
        <dbReference type="RefSeq" id="XP_010939359.1"/>
    </source>
</evidence>
<evidence type="ECO:0000313" key="3">
    <source>
        <dbReference type="Proteomes" id="UP000504607"/>
    </source>
</evidence>
<sequence>MLLLSQAPNGALSAKRCPSSSSSSPFLPFSKPNPTLFSKTRPRFPSRNPRQRPLHLSLSTADGAGEPGPSGRPLSSPSFPSPPEDETVSVGDDGVPLEGVIQFEKPEASNKLVSWAQVGLLAGGDVLCLLIFSAVGRFSHGLPVLDVETLRTADPFVAGWILSAYFLGGYGDDGKGLNGSRTAIIAAAKSWALGIPLGLVIRTATSGHIPPTAFILMAMGSTGILLIAWRALVSNLLSNRESKQNDVYRRGSPFELFELLTSLVRRW</sequence>
<dbReference type="FunCoup" id="A0A6I9S8S5">
    <property type="interactions" value="963"/>
</dbReference>
<proteinExistence type="predicted"/>
<dbReference type="PANTHER" id="PTHR35283:SF3">
    <property type="entry name" value="T12C22.21 PROTEIN"/>
    <property type="match status" value="1"/>
</dbReference>
<keyword evidence="3" id="KW-1185">Reference proteome</keyword>
<keyword evidence="2" id="KW-1133">Transmembrane helix</keyword>
<dbReference type="GeneID" id="105058200"/>
<evidence type="ECO:0000256" key="1">
    <source>
        <dbReference type="SAM" id="MobiDB-lite"/>
    </source>
</evidence>
<dbReference type="PANTHER" id="PTHR35283">
    <property type="entry name" value="T12C22.21 PROTEIN"/>
    <property type="match status" value="1"/>
</dbReference>
<accession>A0A6I9S8S5</accession>